<feature type="signal peptide" evidence="1">
    <location>
        <begin position="1"/>
        <end position="20"/>
    </location>
</feature>
<sequence>MPFFLLPLLASALEFGSTTAPALTALLKLGSWLSAYEFNFKVFAHVATGFSDSSAFLQELTLKSMLVLAPKLFVATCSPARDASAGYTAWGHSTLVGPFGEVIATTEHEEAFIIEEIDYSEGPIYLLRSNGVRSQPNGRCPKVKCSLNVHSTTNPQIMPVEVFIGHLKCFKCDPVALEDAQCKHVMVTLEEVIKRSLDPVAAKLSRDGLAKTIYSRLFDCNASNG</sequence>
<dbReference type="Gene3D" id="1.20.120.720">
    <property type="entry name" value="Myosin VI head, motor domain, U50 subdomain"/>
    <property type="match status" value="1"/>
</dbReference>
<organism evidence="3 4">
    <name type="scientific">Dioscorea zingiberensis</name>
    <dbReference type="NCBI Taxonomy" id="325984"/>
    <lineage>
        <taxon>Eukaryota</taxon>
        <taxon>Viridiplantae</taxon>
        <taxon>Streptophyta</taxon>
        <taxon>Embryophyta</taxon>
        <taxon>Tracheophyta</taxon>
        <taxon>Spermatophyta</taxon>
        <taxon>Magnoliopsida</taxon>
        <taxon>Liliopsida</taxon>
        <taxon>Dioscoreales</taxon>
        <taxon>Dioscoreaceae</taxon>
        <taxon>Dioscorea</taxon>
    </lineage>
</organism>
<dbReference type="PROSITE" id="PS50263">
    <property type="entry name" value="CN_HYDROLASE"/>
    <property type="match status" value="1"/>
</dbReference>
<evidence type="ECO:0000313" key="3">
    <source>
        <dbReference type="EMBL" id="KAJ0967947.1"/>
    </source>
</evidence>
<dbReference type="GO" id="GO:0016810">
    <property type="term" value="F:hydrolase activity, acting on carbon-nitrogen (but not peptide) bonds"/>
    <property type="evidence" value="ECO:0007669"/>
    <property type="project" value="UniProtKB-ARBA"/>
</dbReference>
<dbReference type="Proteomes" id="UP001085076">
    <property type="component" value="Miscellaneous, Linkage group lg07"/>
</dbReference>
<dbReference type="InterPro" id="IPR036526">
    <property type="entry name" value="C-N_Hydrolase_sf"/>
</dbReference>
<dbReference type="SUPFAM" id="SSF52540">
    <property type="entry name" value="P-loop containing nucleoside triphosphate hydrolases"/>
    <property type="match status" value="1"/>
</dbReference>
<accession>A0A9D5C8P9</accession>
<dbReference type="InterPro" id="IPR003010">
    <property type="entry name" value="C-N_Hydrolase"/>
</dbReference>
<feature type="domain" description="CN hydrolase" evidence="2">
    <location>
        <begin position="1"/>
        <end position="119"/>
    </location>
</feature>
<reference evidence="3" key="1">
    <citation type="submission" date="2021-03" db="EMBL/GenBank/DDBJ databases">
        <authorList>
            <person name="Li Z."/>
            <person name="Yang C."/>
        </authorList>
    </citation>
    <scope>NUCLEOTIDE SEQUENCE</scope>
    <source>
        <strain evidence="3">Dzin_1.0</strain>
        <tissue evidence="3">Leaf</tissue>
    </source>
</reference>
<dbReference type="InterPro" id="IPR027417">
    <property type="entry name" value="P-loop_NTPase"/>
</dbReference>
<gene>
    <name evidence="3" type="ORF">J5N97_024864</name>
</gene>
<feature type="chain" id="PRO_5038789348" description="CN hydrolase domain-containing protein" evidence="1">
    <location>
        <begin position="21"/>
        <end position="225"/>
    </location>
</feature>
<protein>
    <recommendedName>
        <fullName evidence="2">CN hydrolase domain-containing protein</fullName>
    </recommendedName>
</protein>
<name>A0A9D5C8P9_9LILI</name>
<dbReference type="AlphaFoldDB" id="A0A9D5C8P9"/>
<evidence type="ECO:0000259" key="2">
    <source>
        <dbReference type="PROSITE" id="PS50263"/>
    </source>
</evidence>
<dbReference type="SUPFAM" id="SSF56317">
    <property type="entry name" value="Carbon-nitrogen hydrolase"/>
    <property type="match status" value="1"/>
</dbReference>
<evidence type="ECO:0000313" key="4">
    <source>
        <dbReference type="Proteomes" id="UP001085076"/>
    </source>
</evidence>
<comment type="caution">
    <text evidence="3">The sequence shown here is derived from an EMBL/GenBank/DDBJ whole genome shotgun (WGS) entry which is preliminary data.</text>
</comment>
<evidence type="ECO:0000256" key="1">
    <source>
        <dbReference type="SAM" id="SignalP"/>
    </source>
</evidence>
<dbReference type="OrthoDB" id="10250282at2759"/>
<keyword evidence="1" id="KW-0732">Signal</keyword>
<reference evidence="3" key="2">
    <citation type="journal article" date="2022" name="Hortic Res">
        <title>The genome of Dioscorea zingiberensis sheds light on the biosynthesis, origin and evolution of the medicinally important diosgenin saponins.</title>
        <authorList>
            <person name="Li Y."/>
            <person name="Tan C."/>
            <person name="Li Z."/>
            <person name="Guo J."/>
            <person name="Li S."/>
            <person name="Chen X."/>
            <person name="Wang C."/>
            <person name="Dai X."/>
            <person name="Yang H."/>
            <person name="Song W."/>
            <person name="Hou L."/>
            <person name="Xu J."/>
            <person name="Tong Z."/>
            <person name="Xu A."/>
            <person name="Yuan X."/>
            <person name="Wang W."/>
            <person name="Yang Q."/>
            <person name="Chen L."/>
            <person name="Sun Z."/>
            <person name="Wang K."/>
            <person name="Pan B."/>
            <person name="Chen J."/>
            <person name="Bao Y."/>
            <person name="Liu F."/>
            <person name="Qi X."/>
            <person name="Gang D.R."/>
            <person name="Wen J."/>
            <person name="Li J."/>
        </authorList>
    </citation>
    <scope>NUCLEOTIDE SEQUENCE</scope>
    <source>
        <strain evidence="3">Dzin_1.0</strain>
    </source>
</reference>
<dbReference type="Gene3D" id="3.60.110.10">
    <property type="entry name" value="Carbon-nitrogen hydrolase"/>
    <property type="match status" value="1"/>
</dbReference>
<keyword evidence="4" id="KW-1185">Reference proteome</keyword>
<proteinExistence type="predicted"/>
<dbReference type="EMBL" id="JAGGNH010000007">
    <property type="protein sequence ID" value="KAJ0967947.1"/>
    <property type="molecule type" value="Genomic_DNA"/>
</dbReference>